<dbReference type="Pfam" id="PF04720">
    <property type="entry name" value="PDDEXK_6"/>
    <property type="match status" value="1"/>
</dbReference>
<dbReference type="InterPro" id="IPR006502">
    <property type="entry name" value="PDDEXK-like"/>
</dbReference>
<gene>
    <name evidence="1" type="ORF">CIPAW_16G017300</name>
</gene>
<evidence type="ECO:0000313" key="2">
    <source>
        <dbReference type="Proteomes" id="UP000811609"/>
    </source>
</evidence>
<organism evidence="1 2">
    <name type="scientific">Carya illinoinensis</name>
    <name type="common">Pecan</name>
    <dbReference type="NCBI Taxonomy" id="32201"/>
    <lineage>
        <taxon>Eukaryota</taxon>
        <taxon>Viridiplantae</taxon>
        <taxon>Streptophyta</taxon>
        <taxon>Embryophyta</taxon>
        <taxon>Tracheophyta</taxon>
        <taxon>Spermatophyta</taxon>
        <taxon>Magnoliopsida</taxon>
        <taxon>eudicotyledons</taxon>
        <taxon>Gunneridae</taxon>
        <taxon>Pentapetalae</taxon>
        <taxon>rosids</taxon>
        <taxon>fabids</taxon>
        <taxon>Fagales</taxon>
        <taxon>Juglandaceae</taxon>
        <taxon>Carya</taxon>
    </lineage>
</organism>
<keyword evidence="2" id="KW-1185">Reference proteome</keyword>
<name>A0A8T1N6J7_CARIL</name>
<accession>A0A8T1N6J7</accession>
<dbReference type="AlphaFoldDB" id="A0A8T1N6J7"/>
<sequence>MARSAEEIFPIVEEFSESELNSPMSSAPSFSTVLSQNDDRHPYLQFLTSDLLQEIISTPTETEVEVLEKISMHERNMGIACERNDRKKWMVKKLQMEGYQASLCTTSWVSTFGRSKSRFIDPSEVLQYTGTYEYIDVMVRDGTDQSPTRLIVDMDFRSQFVLARPTPSYMELANIIPSIFVGTEEKLEKIISLICSAMKRSLRESGLIYIPPWRKTSYMQSKWLSKNCKKVSV</sequence>
<dbReference type="EMBL" id="CM031824">
    <property type="protein sequence ID" value="KAG6624303.1"/>
    <property type="molecule type" value="Genomic_DNA"/>
</dbReference>
<evidence type="ECO:0000313" key="1">
    <source>
        <dbReference type="EMBL" id="KAG6624303.1"/>
    </source>
</evidence>
<dbReference type="NCBIfam" id="TIGR01615">
    <property type="entry name" value="A_thal_3542"/>
    <property type="match status" value="1"/>
</dbReference>
<dbReference type="PANTHER" id="PTHR31579:SF34">
    <property type="entry name" value="T14N5.3 PROTEIN"/>
    <property type="match status" value="1"/>
</dbReference>
<reference evidence="1" key="1">
    <citation type="submission" date="2020-12" db="EMBL/GenBank/DDBJ databases">
        <title>WGS assembly of Carya illinoinensis cv. Pawnee.</title>
        <authorList>
            <person name="Platts A."/>
            <person name="Shu S."/>
            <person name="Wright S."/>
            <person name="Barry K."/>
            <person name="Edger P."/>
            <person name="Pires J.C."/>
            <person name="Schmutz J."/>
        </authorList>
    </citation>
    <scope>NUCLEOTIDE SEQUENCE</scope>
    <source>
        <tissue evidence="1">Leaf</tissue>
    </source>
</reference>
<comment type="caution">
    <text evidence="1">The sequence shown here is derived from an EMBL/GenBank/DDBJ whole genome shotgun (WGS) entry which is preliminary data.</text>
</comment>
<dbReference type="Proteomes" id="UP000811609">
    <property type="component" value="Chromosome 16"/>
</dbReference>
<proteinExistence type="predicted"/>
<dbReference type="PANTHER" id="PTHR31579">
    <property type="entry name" value="OS03G0796600 PROTEIN"/>
    <property type="match status" value="1"/>
</dbReference>
<protein>
    <submittedName>
        <fullName evidence="1">Uncharacterized protein</fullName>
    </submittedName>
</protein>